<keyword evidence="10" id="KW-0732">Signal</keyword>
<feature type="domain" description="Transferrin-like" evidence="11">
    <location>
        <begin position="22"/>
        <end position="361"/>
    </location>
</feature>
<feature type="binding site" evidence="6">
    <location>
        <position position="138"/>
    </location>
    <ligand>
        <name>hydrogencarbonate</name>
        <dbReference type="ChEBI" id="CHEBI:17544"/>
        <label>1</label>
    </ligand>
</feature>
<dbReference type="InterPro" id="IPR001156">
    <property type="entry name" value="Transferrin-like_dom"/>
</dbReference>
<feature type="disulfide bond" evidence="8">
    <location>
        <begin position="261"/>
        <end position="275"/>
    </location>
</feature>
<dbReference type="GO" id="GO:0005886">
    <property type="term" value="C:plasma membrane"/>
    <property type="evidence" value="ECO:0007669"/>
    <property type="project" value="TreeGrafter"/>
</dbReference>
<feature type="binding site" evidence="6">
    <location>
        <position position="132"/>
    </location>
    <ligand>
        <name>hydrogencarbonate</name>
        <dbReference type="ChEBI" id="CHEBI:17544"/>
        <label>1</label>
    </ligand>
</feature>
<dbReference type="Pfam" id="PF00405">
    <property type="entry name" value="Transferrin"/>
    <property type="match status" value="2"/>
</dbReference>
<feature type="binding site" evidence="6">
    <location>
        <position position="483"/>
    </location>
    <ligand>
        <name>hydrogencarbonate</name>
        <dbReference type="ChEBI" id="CHEBI:17544"/>
        <label>1</label>
    </ligand>
</feature>
<dbReference type="EMBL" id="JARKIK010000088">
    <property type="protein sequence ID" value="KAK8723868.1"/>
    <property type="molecule type" value="Genomic_DNA"/>
</dbReference>
<dbReference type="PROSITE" id="PS00206">
    <property type="entry name" value="TRANSFERRIN_LIKE_2"/>
    <property type="match status" value="1"/>
</dbReference>
<evidence type="ECO:0000256" key="2">
    <source>
        <dbReference type="ARBA" id="ARBA00022525"/>
    </source>
</evidence>
<dbReference type="Proteomes" id="UP001445076">
    <property type="component" value="Unassembled WGS sequence"/>
</dbReference>
<evidence type="ECO:0000256" key="4">
    <source>
        <dbReference type="ARBA" id="ARBA00023157"/>
    </source>
</evidence>
<dbReference type="CDD" id="cd13529">
    <property type="entry name" value="PBP2_transferrin"/>
    <property type="match status" value="2"/>
</dbReference>
<dbReference type="GO" id="GO:0055037">
    <property type="term" value="C:recycling endosome"/>
    <property type="evidence" value="ECO:0007669"/>
    <property type="project" value="TreeGrafter"/>
</dbReference>
<protein>
    <recommendedName>
        <fullName evidence="11">Transferrin-like domain-containing protein</fullName>
    </recommendedName>
</protein>
<feature type="transmembrane region" description="Helical" evidence="9">
    <location>
        <begin position="731"/>
        <end position="758"/>
    </location>
</feature>
<reference evidence="12 13" key="1">
    <citation type="journal article" date="2024" name="BMC Genomics">
        <title>Genome assembly of redclaw crayfish (Cherax quadricarinatus) provides insights into its immune adaptation and hypoxia tolerance.</title>
        <authorList>
            <person name="Liu Z."/>
            <person name="Zheng J."/>
            <person name="Li H."/>
            <person name="Fang K."/>
            <person name="Wang S."/>
            <person name="He J."/>
            <person name="Zhou D."/>
            <person name="Weng S."/>
            <person name="Chi M."/>
            <person name="Gu Z."/>
            <person name="He J."/>
            <person name="Li F."/>
            <person name="Wang M."/>
        </authorList>
    </citation>
    <scope>NUCLEOTIDE SEQUENCE [LARGE SCALE GENOMIC DNA]</scope>
    <source>
        <strain evidence="12">ZL_2023a</strain>
    </source>
</reference>
<feature type="disulfide bond" evidence="8">
    <location>
        <begin position="536"/>
        <end position="561"/>
    </location>
</feature>
<keyword evidence="9" id="KW-1133">Transmembrane helix</keyword>
<keyword evidence="4 8" id="KW-1015">Disulfide bond</keyword>
<feature type="binding site" evidence="7">
    <location>
        <position position="450"/>
    </location>
    <ligand>
        <name>Fe(3+)</name>
        <dbReference type="ChEBI" id="CHEBI:29034"/>
        <label>1</label>
    </ligand>
</feature>
<comment type="subcellular location">
    <subcellularLocation>
        <location evidence="1">Secreted</location>
    </subcellularLocation>
</comment>
<keyword evidence="9" id="KW-0812">Transmembrane</keyword>
<evidence type="ECO:0000313" key="13">
    <source>
        <dbReference type="Proteomes" id="UP001445076"/>
    </source>
</evidence>
<keyword evidence="5 7" id="KW-0408">Iron</keyword>
<evidence type="ECO:0000256" key="6">
    <source>
        <dbReference type="PIRSR" id="PIRSR002549-2"/>
    </source>
</evidence>
<feature type="disulfide bond" evidence="8">
    <location>
        <begin position="25"/>
        <end position="59"/>
    </location>
</feature>
<feature type="disulfide bond" evidence="8">
    <location>
        <begin position="474"/>
        <end position="578"/>
    </location>
</feature>
<keyword evidence="5" id="KW-0813">Transport</keyword>
<feature type="disulfide bond" evidence="8">
    <location>
        <begin position="179"/>
        <end position="205"/>
    </location>
</feature>
<organism evidence="12 13">
    <name type="scientific">Cherax quadricarinatus</name>
    <name type="common">Australian red claw crayfish</name>
    <dbReference type="NCBI Taxonomy" id="27406"/>
    <lineage>
        <taxon>Eukaryota</taxon>
        <taxon>Metazoa</taxon>
        <taxon>Ecdysozoa</taxon>
        <taxon>Arthropoda</taxon>
        <taxon>Crustacea</taxon>
        <taxon>Multicrustacea</taxon>
        <taxon>Malacostraca</taxon>
        <taxon>Eumalacostraca</taxon>
        <taxon>Eucarida</taxon>
        <taxon>Decapoda</taxon>
        <taxon>Pleocyemata</taxon>
        <taxon>Astacidea</taxon>
        <taxon>Parastacoidea</taxon>
        <taxon>Parastacidae</taxon>
        <taxon>Cherax</taxon>
    </lineage>
</organism>
<dbReference type="PRINTS" id="PR00422">
    <property type="entry name" value="TRANSFERRIN"/>
</dbReference>
<evidence type="ECO:0000256" key="7">
    <source>
        <dbReference type="PIRSR" id="PIRSR002549-3"/>
    </source>
</evidence>
<feature type="disulfide bond" evidence="8">
    <location>
        <begin position="202"/>
        <end position="211"/>
    </location>
</feature>
<feature type="disulfide bond" evidence="8">
    <location>
        <begin position="34"/>
        <end position="50"/>
    </location>
</feature>
<feature type="disulfide bond" evidence="8">
    <location>
        <begin position="130"/>
        <end position="226"/>
    </location>
</feature>
<feature type="binding site" evidence="6">
    <location>
        <position position="136"/>
    </location>
    <ligand>
        <name>hydrogencarbonate</name>
        <dbReference type="ChEBI" id="CHEBI:17544"/>
        <label>1</label>
    </ligand>
</feature>
<name>A0AAW0W2P8_CHEQU</name>
<feature type="disulfide bond" evidence="8">
    <location>
        <begin position="619"/>
        <end position="633"/>
    </location>
</feature>
<evidence type="ECO:0000256" key="8">
    <source>
        <dbReference type="PIRSR" id="PIRSR002549-4"/>
    </source>
</evidence>
<dbReference type="GO" id="GO:0005615">
    <property type="term" value="C:extracellular space"/>
    <property type="evidence" value="ECO:0007669"/>
    <property type="project" value="InterPro"/>
</dbReference>
<feature type="binding site" evidence="7">
    <location>
        <position position="641"/>
    </location>
    <ligand>
        <name>Fe(3+)</name>
        <dbReference type="ChEBI" id="CHEBI:29034"/>
        <label>1</label>
    </ligand>
</feature>
<proteinExistence type="inferred from homology"/>
<feature type="disulfide bond" evidence="8">
    <location>
        <begin position="502"/>
        <end position="722"/>
    </location>
</feature>
<feature type="binding site" evidence="7">
    <location>
        <position position="422"/>
    </location>
    <ligand>
        <name>Fe(3+)</name>
        <dbReference type="ChEBI" id="CHEBI:29034"/>
        <label>1</label>
    </ligand>
</feature>
<dbReference type="InterPro" id="IPR016357">
    <property type="entry name" value="Transferrin"/>
</dbReference>
<dbReference type="PROSITE" id="PS51408">
    <property type="entry name" value="TRANSFERRIN_LIKE_4"/>
    <property type="match status" value="2"/>
</dbReference>
<dbReference type="SMART" id="SM00094">
    <property type="entry name" value="TR_FER"/>
    <property type="match status" value="2"/>
</dbReference>
<gene>
    <name evidence="12" type="ORF">OTU49_011578</name>
</gene>
<comment type="similarity">
    <text evidence="5">Belongs to the transferrin family.</text>
</comment>
<evidence type="ECO:0000256" key="9">
    <source>
        <dbReference type="SAM" id="Phobius"/>
    </source>
</evidence>
<dbReference type="GO" id="GO:0046872">
    <property type="term" value="F:metal ion binding"/>
    <property type="evidence" value="ECO:0007669"/>
    <property type="project" value="UniProtKB-KW"/>
</dbReference>
<evidence type="ECO:0000256" key="10">
    <source>
        <dbReference type="SAM" id="SignalP"/>
    </source>
</evidence>
<feature type="binding site" evidence="7">
    <location>
        <position position="107"/>
    </location>
    <ligand>
        <name>Fe(3+)</name>
        <dbReference type="ChEBI" id="CHEBI:29034"/>
        <label>1</label>
    </ligand>
</feature>
<dbReference type="PIRSF" id="PIRSF002549">
    <property type="entry name" value="Transferrin"/>
    <property type="match status" value="1"/>
</dbReference>
<dbReference type="GO" id="GO:0005769">
    <property type="term" value="C:early endosome"/>
    <property type="evidence" value="ECO:0007669"/>
    <property type="project" value="TreeGrafter"/>
</dbReference>
<evidence type="ECO:0000256" key="1">
    <source>
        <dbReference type="ARBA" id="ARBA00004613"/>
    </source>
</evidence>
<keyword evidence="5 7" id="KW-0479">Metal-binding</keyword>
<feature type="disulfide bond" evidence="8">
    <location>
        <begin position="370"/>
        <end position="407"/>
    </location>
</feature>
<feature type="domain" description="Transferrin-like" evidence="11">
    <location>
        <begin position="367"/>
        <end position="721"/>
    </location>
</feature>
<feature type="binding site" evidence="6">
    <location>
        <position position="482"/>
    </location>
    <ligand>
        <name>hydrogencarbonate</name>
        <dbReference type="ChEBI" id="CHEBI:17544"/>
        <label>1</label>
    </ligand>
</feature>
<keyword evidence="5" id="KW-0406">Ion transport</keyword>
<dbReference type="AlphaFoldDB" id="A0AAW0W2P8"/>
<keyword evidence="5" id="KW-0410">Iron transport</keyword>
<dbReference type="InterPro" id="IPR018195">
    <property type="entry name" value="Transferrin_Fe_BS"/>
</dbReference>
<evidence type="ECO:0000256" key="3">
    <source>
        <dbReference type="ARBA" id="ARBA00022737"/>
    </source>
</evidence>
<dbReference type="Gene3D" id="3.40.190.10">
    <property type="entry name" value="Periplasmic binding protein-like II"/>
    <property type="match status" value="4"/>
</dbReference>
<dbReference type="PANTHER" id="PTHR11485:SF57">
    <property type="entry name" value="TRANSFERRIN"/>
    <property type="match status" value="1"/>
</dbReference>
<dbReference type="GO" id="GO:0006826">
    <property type="term" value="P:iron ion transport"/>
    <property type="evidence" value="ECO:0007669"/>
    <property type="project" value="UniProtKB-KW"/>
</dbReference>
<evidence type="ECO:0000259" key="11">
    <source>
        <dbReference type="PROSITE" id="PS51408"/>
    </source>
</evidence>
<keyword evidence="2" id="KW-0964">Secreted</keyword>
<feature type="signal peptide" evidence="10">
    <location>
        <begin position="1"/>
        <end position="19"/>
    </location>
</feature>
<evidence type="ECO:0000313" key="12">
    <source>
        <dbReference type="EMBL" id="KAK8723868.1"/>
    </source>
</evidence>
<feature type="binding site" evidence="6">
    <location>
        <position position="139"/>
    </location>
    <ligand>
        <name>hydrogencarbonate</name>
        <dbReference type="ChEBI" id="CHEBI:17544"/>
        <label>1</label>
    </ligand>
</feature>
<accession>A0AAW0W2P8</accession>
<dbReference type="SUPFAM" id="SSF53850">
    <property type="entry name" value="Periplasmic binding protein-like II"/>
    <property type="match status" value="2"/>
</dbReference>
<evidence type="ECO:0000256" key="5">
    <source>
        <dbReference type="PIRNR" id="PIRNR002549"/>
    </source>
</evidence>
<keyword evidence="9" id="KW-0472">Membrane</keyword>
<feature type="binding site" evidence="6">
    <location>
        <position position="476"/>
    </location>
    <ligand>
        <name>hydrogencarbonate</name>
        <dbReference type="ChEBI" id="CHEBI:17544"/>
        <label>1</label>
    </ligand>
</feature>
<sequence>MSLTLLGLVLVVAVAVADGVGVRLCVTPAGATACKGLVEDSSPASLNLVCVLGNDRYDCLQKVMQKEVDVMAAAPEDVFLARELYNDQIHVLAETRLAEEKNEAWRYMGVAVVRRNKIKSVADLRGSKSCHTGYARNAGWNIPFSHLLEKGEINLDCTQRMTVVEHDLKAASSYFGLACIPGDWAPDNETDFKLKKAYNNLCTMCGNPERCDNVDEHAGYEGALRCLVESHGDVAWTKLSAVSQYFKSKSEVSTTDFGLLCPDGRILDLDTTKPCHWAARPWNSWIARASNENKKGIVSELTKTMDAAVLPTESEASPLRPWAKDVLGISSQSVIHARSPPITPHDFLKEPGYDTTIERLGCTEVPVKMCINSKLAKEKCAALSQVLKSRRIRPALECVMPASSDDCLAMVSSGTAHITTADGGDVFRGHVEYGLIPVLSERYGQLDASYFAVAVVHANSSITSLSQLQGKNSCHTGIEKTAGWKIPVVTLLEAGLLKAGDCDYAGELGKFFSSSCAPGAKDHKYDPRGTNPESLCSLCVGNDVGGVNGPSYTVGRTQGYCERSADEAFYGYTGAFKCLVQGGGDVSFVKHTTVQENTNGNNEAEWAKNLRALDFKLLCKDTGTADVVDFNTCHLGRVPAHKVLTGIQSDNIMVEEIRILLLRASEMFPKGQDVFTMFGPFQGKQDIIFKDSATELVNVRQDTFHQSLEESYYRALTELSTCRPKETKLHFTMTAGALTSGPCCFIHLMVCVVFLWLISC</sequence>
<keyword evidence="13" id="KW-1185">Reference proteome</keyword>
<comment type="caution">
    <text evidence="12">The sequence shown here is derived from an EMBL/GenBank/DDBJ whole genome shotgun (WGS) entry which is preliminary data.</text>
</comment>
<dbReference type="FunFam" id="3.40.190.10:FF:000095">
    <property type="entry name" value="Lactotransferrin"/>
    <property type="match status" value="1"/>
</dbReference>
<feature type="chain" id="PRO_5044001942" description="Transferrin-like domain-containing protein" evidence="10">
    <location>
        <begin position="20"/>
        <end position="760"/>
    </location>
</feature>
<feature type="disulfide bond" evidence="8">
    <location>
        <begin position="380"/>
        <end position="398"/>
    </location>
</feature>
<feature type="disulfide bond" evidence="8">
    <location>
        <begin position="516"/>
        <end position="539"/>
    </location>
</feature>
<feature type="binding site" evidence="7">
    <location>
        <position position="220"/>
    </location>
    <ligand>
        <name>Fe(3+)</name>
        <dbReference type="ChEBI" id="CHEBI:29034"/>
        <label>1</label>
    </ligand>
</feature>
<dbReference type="PANTHER" id="PTHR11485">
    <property type="entry name" value="TRANSFERRIN"/>
    <property type="match status" value="1"/>
</dbReference>
<keyword evidence="3" id="KW-0677">Repeat</keyword>
<feature type="binding site" evidence="7">
    <location>
        <position position="572"/>
    </location>
    <ligand>
        <name>Fe(3+)</name>
        <dbReference type="ChEBI" id="CHEBI:29034"/>
        <label>2</label>
    </ligand>
</feature>